<dbReference type="EMBL" id="KI630200">
    <property type="protein sequence ID" value="EYU45096.1"/>
    <property type="molecule type" value="Genomic_DNA"/>
</dbReference>
<name>A0A022RYM1_ERYGU</name>
<organism evidence="2 3">
    <name type="scientific">Erythranthe guttata</name>
    <name type="common">Yellow monkey flower</name>
    <name type="synonym">Mimulus guttatus</name>
    <dbReference type="NCBI Taxonomy" id="4155"/>
    <lineage>
        <taxon>Eukaryota</taxon>
        <taxon>Viridiplantae</taxon>
        <taxon>Streptophyta</taxon>
        <taxon>Embryophyta</taxon>
        <taxon>Tracheophyta</taxon>
        <taxon>Spermatophyta</taxon>
        <taxon>Magnoliopsida</taxon>
        <taxon>eudicotyledons</taxon>
        <taxon>Gunneridae</taxon>
        <taxon>Pentapetalae</taxon>
        <taxon>asterids</taxon>
        <taxon>lamiids</taxon>
        <taxon>Lamiales</taxon>
        <taxon>Phrymaceae</taxon>
        <taxon>Erythranthe</taxon>
    </lineage>
</organism>
<dbReference type="InterPro" id="IPR002528">
    <property type="entry name" value="MATE_fam"/>
</dbReference>
<evidence type="ECO:0000313" key="2">
    <source>
        <dbReference type="EMBL" id="EYU45096.1"/>
    </source>
</evidence>
<accession>A0A022RYM1</accession>
<dbReference type="Proteomes" id="UP000030748">
    <property type="component" value="Unassembled WGS sequence"/>
</dbReference>
<proteinExistence type="inferred from homology"/>
<dbReference type="Pfam" id="PF01554">
    <property type="entry name" value="MatE"/>
    <property type="match status" value="1"/>
</dbReference>
<reference evidence="2 3" key="1">
    <citation type="journal article" date="2013" name="Proc. Natl. Acad. Sci. U.S.A.">
        <title>Fine-scale variation in meiotic recombination in Mimulus inferred from population shotgun sequencing.</title>
        <authorList>
            <person name="Hellsten U."/>
            <person name="Wright K.M."/>
            <person name="Jenkins J."/>
            <person name="Shu S."/>
            <person name="Yuan Y."/>
            <person name="Wessler S.R."/>
            <person name="Schmutz J."/>
            <person name="Willis J.H."/>
            <person name="Rokhsar D.S."/>
        </authorList>
    </citation>
    <scope>NUCLEOTIDE SEQUENCE [LARGE SCALE GENOMIC DNA]</scope>
    <source>
        <strain evidence="3">cv. DUN x IM62</strain>
    </source>
</reference>
<keyword evidence="3" id="KW-1185">Reference proteome</keyword>
<sequence length="87" mass="8989">MDGFGGAGAPLLEKRRGGGEGFVKEFGAESKTLWKLSGPAIFTYICQYSLGALTQTFAGQVGELELAAVSVENSVIAGLVFGAMVTN</sequence>
<dbReference type="AlphaFoldDB" id="A0A022RYM1"/>
<comment type="similarity">
    <text evidence="1">Belongs to the multi antimicrobial extrusion (MATE) (TC 2.A.66.1) family.</text>
</comment>
<protein>
    <recommendedName>
        <fullName evidence="4">Protein DETOXIFICATION</fullName>
    </recommendedName>
</protein>
<dbReference type="GO" id="GO:0042910">
    <property type="term" value="F:xenobiotic transmembrane transporter activity"/>
    <property type="evidence" value="ECO:0007669"/>
    <property type="project" value="InterPro"/>
</dbReference>
<evidence type="ECO:0008006" key="4">
    <source>
        <dbReference type="Google" id="ProtNLM"/>
    </source>
</evidence>
<dbReference type="eggNOG" id="KOG1347">
    <property type="taxonomic scope" value="Eukaryota"/>
</dbReference>
<dbReference type="GO" id="GO:0015297">
    <property type="term" value="F:antiporter activity"/>
    <property type="evidence" value="ECO:0007669"/>
    <property type="project" value="InterPro"/>
</dbReference>
<dbReference type="PhylomeDB" id="A0A022RYM1"/>
<dbReference type="STRING" id="4155.A0A022RYM1"/>
<evidence type="ECO:0000313" key="3">
    <source>
        <dbReference type="Proteomes" id="UP000030748"/>
    </source>
</evidence>
<evidence type="ECO:0000256" key="1">
    <source>
        <dbReference type="ARBA" id="ARBA00010199"/>
    </source>
</evidence>
<dbReference type="GO" id="GO:0016020">
    <property type="term" value="C:membrane"/>
    <property type="evidence" value="ECO:0007669"/>
    <property type="project" value="InterPro"/>
</dbReference>
<gene>
    <name evidence="2" type="ORF">MIMGU_mgv1a018607mg</name>
</gene>